<comment type="caution">
    <text evidence="4">The sequence shown here is derived from an EMBL/GenBank/DDBJ whole genome shotgun (WGS) entry which is preliminary data.</text>
</comment>
<feature type="region of interest" description="Disordered" evidence="1">
    <location>
        <begin position="33"/>
        <end position="53"/>
    </location>
</feature>
<feature type="compositionally biased region" description="Basic and acidic residues" evidence="1">
    <location>
        <begin position="33"/>
        <end position="46"/>
    </location>
</feature>
<keyword evidence="5" id="KW-1185">Reference proteome</keyword>
<accession>A0A642UZD1</accession>
<dbReference type="AlphaFoldDB" id="A0A642UZD1"/>
<dbReference type="CDD" id="cd06257">
    <property type="entry name" value="DnaJ"/>
    <property type="match status" value="1"/>
</dbReference>
<organism evidence="4 5">
    <name type="scientific">Trichomonascus ciferrii</name>
    <dbReference type="NCBI Taxonomy" id="44093"/>
    <lineage>
        <taxon>Eukaryota</taxon>
        <taxon>Fungi</taxon>
        <taxon>Dikarya</taxon>
        <taxon>Ascomycota</taxon>
        <taxon>Saccharomycotina</taxon>
        <taxon>Dipodascomycetes</taxon>
        <taxon>Dipodascales</taxon>
        <taxon>Trichomonascaceae</taxon>
        <taxon>Trichomonascus</taxon>
        <taxon>Trichomonascus ciferrii complex</taxon>
    </lineage>
</organism>
<evidence type="ECO:0000313" key="4">
    <source>
        <dbReference type="EMBL" id="KAA8905774.1"/>
    </source>
</evidence>
<feature type="transmembrane region" description="Helical" evidence="2">
    <location>
        <begin position="193"/>
        <end position="214"/>
    </location>
</feature>
<dbReference type="SUPFAM" id="SSF46565">
    <property type="entry name" value="Chaperone J-domain"/>
    <property type="match status" value="1"/>
</dbReference>
<keyword evidence="2" id="KW-0812">Transmembrane</keyword>
<name>A0A642UZD1_9ASCO</name>
<gene>
    <name evidence="4" type="ORF">TRICI_005231</name>
</gene>
<feature type="domain" description="J" evidence="3">
    <location>
        <begin position="4"/>
        <end position="92"/>
    </location>
</feature>
<dbReference type="PANTHER" id="PTHR44873">
    <property type="entry name" value="DNAJ HOMOLOG SUBFAMILY C MEMBER 30, MITOCHONDRIAL"/>
    <property type="match status" value="1"/>
</dbReference>
<dbReference type="EMBL" id="SWFS01000408">
    <property type="protein sequence ID" value="KAA8905774.1"/>
    <property type="molecule type" value="Genomic_DNA"/>
</dbReference>
<dbReference type="Pfam" id="PF00226">
    <property type="entry name" value="DnaJ"/>
    <property type="match status" value="1"/>
</dbReference>
<protein>
    <recommendedName>
        <fullName evidence="3">J domain-containing protein</fullName>
    </recommendedName>
</protein>
<dbReference type="PRINTS" id="PR00625">
    <property type="entry name" value="JDOMAIN"/>
</dbReference>
<sequence>MKTSPYKILGIPPSATQAQVKAKFYELSKKYHPDRMRGESEDVQERNKKKFHSIKDAYETLSDPNKRASLQTHEDHYTGQGQHSRSHDDVYGAHRSARDFYTKPPNFYRPPSGMRRTAGGPNRVYNYGRAYNRGKDGDPLNYGYRQPSNYDVPHFDFDRHYQQQQGYEKHRNRKAEEEEERLRNLERQHRGGGFWSLTGLGIGIISLATILSWLK</sequence>
<dbReference type="Proteomes" id="UP000761534">
    <property type="component" value="Unassembled WGS sequence"/>
</dbReference>
<reference evidence="4" key="1">
    <citation type="journal article" date="2019" name="G3 (Bethesda)">
        <title>Genome Assemblies of Two Rare Opportunistic Yeast Pathogens: Diutina rugosa (syn. Candida rugosa) and Trichomonascus ciferrii (syn. Candida ciferrii).</title>
        <authorList>
            <person name="Mixao V."/>
            <person name="Saus E."/>
            <person name="Hansen A.P."/>
            <person name="Lass-Florl C."/>
            <person name="Gabaldon T."/>
        </authorList>
    </citation>
    <scope>NUCLEOTIDE SEQUENCE</scope>
    <source>
        <strain evidence="4">CBS 4856</strain>
    </source>
</reference>
<evidence type="ECO:0000256" key="1">
    <source>
        <dbReference type="SAM" id="MobiDB-lite"/>
    </source>
</evidence>
<dbReference type="PANTHER" id="PTHR44873:SF1">
    <property type="entry name" value="DNAJ HOMOLOG SUBFAMILY C MEMBER 30, MITOCHONDRIAL"/>
    <property type="match status" value="1"/>
</dbReference>
<evidence type="ECO:0000259" key="3">
    <source>
        <dbReference type="PROSITE" id="PS50076"/>
    </source>
</evidence>
<feature type="region of interest" description="Disordered" evidence="1">
    <location>
        <begin position="101"/>
        <end position="121"/>
    </location>
</feature>
<dbReference type="InterPro" id="IPR036869">
    <property type="entry name" value="J_dom_sf"/>
</dbReference>
<dbReference type="OrthoDB" id="10250354at2759"/>
<dbReference type="PROSITE" id="PS50076">
    <property type="entry name" value="DNAJ_2"/>
    <property type="match status" value="1"/>
</dbReference>
<evidence type="ECO:0000313" key="5">
    <source>
        <dbReference type="Proteomes" id="UP000761534"/>
    </source>
</evidence>
<proteinExistence type="predicted"/>
<keyword evidence="2" id="KW-1133">Transmembrane helix</keyword>
<dbReference type="InterPro" id="IPR001623">
    <property type="entry name" value="DnaJ_domain"/>
</dbReference>
<keyword evidence="2" id="KW-0472">Membrane</keyword>
<dbReference type="SMART" id="SM00271">
    <property type="entry name" value="DnaJ"/>
    <property type="match status" value="1"/>
</dbReference>
<dbReference type="VEuPathDB" id="FungiDB:TRICI_005231"/>
<dbReference type="InterPro" id="IPR053025">
    <property type="entry name" value="Mito_ATP_Synthase-Asso"/>
</dbReference>
<evidence type="ECO:0000256" key="2">
    <source>
        <dbReference type="SAM" id="Phobius"/>
    </source>
</evidence>
<dbReference type="Gene3D" id="1.10.287.110">
    <property type="entry name" value="DnaJ domain"/>
    <property type="match status" value="1"/>
</dbReference>